<evidence type="ECO:0000256" key="1">
    <source>
        <dbReference type="SAM" id="MobiDB-lite"/>
    </source>
</evidence>
<feature type="region of interest" description="Disordered" evidence="1">
    <location>
        <begin position="237"/>
        <end position="271"/>
    </location>
</feature>
<evidence type="ECO:0000313" key="3">
    <source>
        <dbReference type="Proteomes" id="UP000683925"/>
    </source>
</evidence>
<proteinExistence type="predicted"/>
<dbReference type="OMA" id="CNNVPSY"/>
<dbReference type="AlphaFoldDB" id="A0A8S1T6R8"/>
<dbReference type="EMBL" id="CAJJDP010000019">
    <property type="protein sequence ID" value="CAD8147327.1"/>
    <property type="molecule type" value="Genomic_DNA"/>
</dbReference>
<reference evidence="2" key="1">
    <citation type="submission" date="2021-01" db="EMBL/GenBank/DDBJ databases">
        <authorList>
            <consortium name="Genoscope - CEA"/>
            <person name="William W."/>
        </authorList>
    </citation>
    <scope>NUCLEOTIDE SEQUENCE</scope>
</reference>
<feature type="compositionally biased region" description="Polar residues" evidence="1">
    <location>
        <begin position="314"/>
        <end position="323"/>
    </location>
</feature>
<dbReference type="OrthoDB" id="308867at2759"/>
<protein>
    <submittedName>
        <fullName evidence="2">Uncharacterized protein</fullName>
    </submittedName>
</protein>
<name>A0A8S1T6R8_PAROT</name>
<evidence type="ECO:0000313" key="2">
    <source>
        <dbReference type="EMBL" id="CAD8147327.1"/>
    </source>
</evidence>
<feature type="compositionally biased region" description="Polar residues" evidence="1">
    <location>
        <begin position="253"/>
        <end position="263"/>
    </location>
</feature>
<feature type="compositionally biased region" description="Low complexity" evidence="1">
    <location>
        <begin position="416"/>
        <end position="428"/>
    </location>
</feature>
<dbReference type="Proteomes" id="UP000683925">
    <property type="component" value="Unassembled WGS sequence"/>
</dbReference>
<accession>A0A8S1T6R8</accession>
<feature type="region of interest" description="Disordered" evidence="1">
    <location>
        <begin position="415"/>
        <end position="447"/>
    </location>
</feature>
<feature type="region of interest" description="Disordered" evidence="1">
    <location>
        <begin position="284"/>
        <end position="323"/>
    </location>
</feature>
<gene>
    <name evidence="2" type="ORF">POCTA_138.1.T0190378</name>
</gene>
<comment type="caution">
    <text evidence="2">The sequence shown here is derived from an EMBL/GenBank/DDBJ whole genome shotgun (WGS) entry which is preliminary data.</text>
</comment>
<organism evidence="2 3">
    <name type="scientific">Paramecium octaurelia</name>
    <dbReference type="NCBI Taxonomy" id="43137"/>
    <lineage>
        <taxon>Eukaryota</taxon>
        <taxon>Sar</taxon>
        <taxon>Alveolata</taxon>
        <taxon>Ciliophora</taxon>
        <taxon>Intramacronucleata</taxon>
        <taxon>Oligohymenophorea</taxon>
        <taxon>Peniculida</taxon>
        <taxon>Parameciidae</taxon>
        <taxon>Paramecium</taxon>
    </lineage>
</organism>
<keyword evidence="3" id="KW-1185">Reference proteome</keyword>
<sequence length="447" mass="52941">MQRIINYNNSLVGQQWQKTKIGIFLRDQIFYGLTIETEMKISLYSQEKSRSYYSRKMAIQRRLSRIDVLSSRSLMLDCQLQIGANWCWRSDDVLLNQFMEAFIELKEMTTVIYLNFQMQINQSPIPQEKLSFLNTLLDKELDMLKCNNVPSYLQKTQPSSYFEQESIQQSSIRALSNNPTSQTKRTTNGDLNEIQDKIVTIEARIQKNIEKQIQPNQLVQQQEFKDSDEETPLKNKYNHIQSSHKKQIKFTEQEQSTKTLNKSSFHEERKNKFQQLEKNIESAENKLSQSKAQRKSMSQVKSKSKEKSQTSLQRGTSSQQQDVQSLQIKLSQLRKQWEDDRAQLIKEKQKNQQMQQQIDQLNKKLKKALQQNEKYGQIEQEQQRLQENFEKSEFIRQQQKQLIQTLKLEIEELKSNNNNNNTNNNNNNKSKQKKRGLEDNSNKYLNK</sequence>